<name>F8ETF1_ZYMMT</name>
<evidence type="ECO:0000313" key="2">
    <source>
        <dbReference type="EMBL" id="AEI37976.1"/>
    </source>
</evidence>
<dbReference type="Proteomes" id="UP000000491">
    <property type="component" value="Chromosome"/>
</dbReference>
<dbReference type="InterPro" id="IPR002725">
    <property type="entry name" value="YgjP-like_metallopeptidase"/>
</dbReference>
<evidence type="ECO:0000259" key="1">
    <source>
        <dbReference type="Pfam" id="PF01863"/>
    </source>
</evidence>
<organism evidence="2 3">
    <name type="scientific">Zymomonas mobilis subsp. pomaceae (strain ATCC 29192 / DSM 22645 / JCM 10191 / CCUG 17912 / NBRC 13757 / NCIMB 11200 / NRRL B-4491 / Barker I)</name>
    <dbReference type="NCBI Taxonomy" id="579138"/>
    <lineage>
        <taxon>Bacteria</taxon>
        <taxon>Pseudomonadati</taxon>
        <taxon>Pseudomonadota</taxon>
        <taxon>Alphaproteobacteria</taxon>
        <taxon>Sphingomonadales</taxon>
        <taxon>Zymomonadaceae</taxon>
        <taxon>Zymomonas</taxon>
    </lineage>
</organism>
<evidence type="ECO:0000313" key="3">
    <source>
        <dbReference type="Proteomes" id="UP000000491"/>
    </source>
</evidence>
<dbReference type="AlphaFoldDB" id="F8ETF1"/>
<dbReference type="PANTHER" id="PTHR30399">
    <property type="entry name" value="UNCHARACTERIZED PROTEIN YGJP"/>
    <property type="match status" value="1"/>
</dbReference>
<dbReference type="InterPro" id="IPR053136">
    <property type="entry name" value="UTP_pyrophosphatase-like"/>
</dbReference>
<dbReference type="EMBL" id="CP002865">
    <property type="protein sequence ID" value="AEI37976.1"/>
    <property type="molecule type" value="Genomic_DNA"/>
</dbReference>
<dbReference type="RefSeq" id="WP_013934371.1">
    <property type="nucleotide sequence ID" value="NC_015709.1"/>
</dbReference>
<dbReference type="PATRIC" id="fig|579138.3.peg.1146"/>
<protein>
    <recommendedName>
        <fullName evidence="1">YgjP-like metallopeptidase domain-containing protein</fullName>
    </recommendedName>
</protein>
<dbReference type="PANTHER" id="PTHR30399:SF1">
    <property type="entry name" value="UTP PYROPHOSPHATASE"/>
    <property type="match status" value="1"/>
</dbReference>
<dbReference type="Pfam" id="PF01863">
    <property type="entry name" value="YgjP-like"/>
    <property type="match status" value="1"/>
</dbReference>
<reference evidence="2 3" key="1">
    <citation type="journal article" date="2011" name="J. Bacteriol.">
        <title>Genome sequence of the ethanol-producing Zymomonas mobilis subsp. pomaceae lectotype strain ATCC 29192.</title>
        <authorList>
            <person name="Kouvelis V.N."/>
            <person name="Davenport K.W."/>
            <person name="Brettin T.S."/>
            <person name="Bruce D."/>
            <person name="Detter C."/>
            <person name="Han C.S."/>
            <person name="Nolan M."/>
            <person name="Tapia R."/>
            <person name="Damoulaki A."/>
            <person name="Kyrpides N.C."/>
            <person name="Typas M.A."/>
            <person name="Pappas K.M."/>
        </authorList>
    </citation>
    <scope>NUCLEOTIDE SEQUENCE [LARGE SCALE GENOMIC DNA]</scope>
    <source>
        <strain evidence="3">ATCC 29192 / DSM 22645 / JCM 10191 / CCUG 17912 / NBRC 13757 / NCIMB 11200 / NRRL B-4491 / Barker I</strain>
    </source>
</reference>
<feature type="domain" description="YgjP-like metallopeptidase" evidence="1">
    <location>
        <begin position="20"/>
        <end position="231"/>
    </location>
</feature>
<dbReference type="KEGG" id="zmp:Zymop_1080"/>
<dbReference type="HOGENOM" id="CLU_065947_1_0_5"/>
<gene>
    <name evidence="2" type="ordered locus">Zymop_1080</name>
</gene>
<dbReference type="eggNOG" id="COG1451">
    <property type="taxonomic scope" value="Bacteria"/>
</dbReference>
<sequence>MTDIIIDGIPIGILRKNIKNIYIRILPPEGRVRISIPKRLKKIELLRVIKTRLDWIKRRLSRLKEQPPLLPIAVPRLCPGEIHYLWGERCTLDIVPCMGRPKILFQAPSLIQLHSKPEMSEEYRLRQLDAWYRLQLKQALPTLIEYWQPILGVQPEIWRIKKMKTVWGSCNIQAKRIWLNAELVKKPPQCLEYVIVHEMVHLLERYHNQRFKSLMDKFLPDWRERRLLLNKPLVYS</sequence>
<proteinExistence type="predicted"/>
<dbReference type="CDD" id="cd07344">
    <property type="entry name" value="M48_yhfN_like"/>
    <property type="match status" value="1"/>
</dbReference>
<accession>F8ETF1</accession>
<dbReference type="Gene3D" id="3.30.2010.10">
    <property type="entry name" value="Metalloproteases ('zincins'), catalytic domain"/>
    <property type="match status" value="1"/>
</dbReference>